<dbReference type="InterPro" id="IPR032675">
    <property type="entry name" value="LRR_dom_sf"/>
</dbReference>
<sequence length="356" mass="40421">MPSSMISSPGPPGSGGRRRRRRRPRPRRPPTRDWSELPLDAISYVFGKLGVPELLAGGAMGVCRSWRLAARKDPSLWRHVDMRCFYGPAFRKNARPGDVARAAVRFSAGQCDAFWGMYDVDDDLLLFLSEQAPLLKSLRLSQCNISRQGFEKAIEKFPLLEELELELCQSVSGNSVYELISKACPQLKHFGHTKGRYWRYSTDNDADYVEALAIARMHELRSLQLYRIHLSNEGLAAILDGCLHLEYLDLRNCTDDISKDDTLRARCARIKTKKLLIDGSNPKCEEFEPGSPISSCSTCWVKDDESDRHSDVSDIKDFDDSSDSSYDVSGVDEIDIDEHDMMIEKNMRRYLLSRIS</sequence>
<reference evidence="4" key="1">
    <citation type="submission" date="2024-06" db="EMBL/GenBank/DDBJ databases">
        <authorList>
            <person name="Ryan C."/>
        </authorList>
    </citation>
    <scope>NUCLEOTIDE SEQUENCE [LARGE SCALE GENOMIC DNA]</scope>
</reference>
<feature type="region of interest" description="Disordered" evidence="1">
    <location>
        <begin position="1"/>
        <end position="34"/>
    </location>
</feature>
<evidence type="ECO:0000313" key="4">
    <source>
        <dbReference type="Proteomes" id="UP001497457"/>
    </source>
</evidence>
<dbReference type="InterPro" id="IPR006553">
    <property type="entry name" value="Leu-rich_rpt_Cys-con_subtyp"/>
</dbReference>
<evidence type="ECO:0000313" key="3">
    <source>
        <dbReference type="EMBL" id="CAL5075355.1"/>
    </source>
</evidence>
<evidence type="ECO:0000256" key="1">
    <source>
        <dbReference type="SAM" id="MobiDB-lite"/>
    </source>
</evidence>
<dbReference type="SMART" id="SM00367">
    <property type="entry name" value="LRR_CC"/>
    <property type="match status" value="4"/>
</dbReference>
<name>A0ABC9FJW1_9POAL</name>
<reference evidence="3 4" key="2">
    <citation type="submission" date="2024-10" db="EMBL/GenBank/DDBJ databases">
        <authorList>
            <person name="Ryan C."/>
        </authorList>
    </citation>
    <scope>NUCLEOTIDE SEQUENCE [LARGE SCALE GENOMIC DNA]</scope>
</reference>
<organism evidence="3 4">
    <name type="scientific">Urochloa decumbens</name>
    <dbReference type="NCBI Taxonomy" id="240449"/>
    <lineage>
        <taxon>Eukaryota</taxon>
        <taxon>Viridiplantae</taxon>
        <taxon>Streptophyta</taxon>
        <taxon>Embryophyta</taxon>
        <taxon>Tracheophyta</taxon>
        <taxon>Spermatophyta</taxon>
        <taxon>Magnoliopsida</taxon>
        <taxon>Liliopsida</taxon>
        <taxon>Poales</taxon>
        <taxon>Poaceae</taxon>
        <taxon>PACMAD clade</taxon>
        <taxon>Panicoideae</taxon>
        <taxon>Panicodae</taxon>
        <taxon>Paniceae</taxon>
        <taxon>Melinidinae</taxon>
        <taxon>Urochloa</taxon>
    </lineage>
</organism>
<dbReference type="SUPFAM" id="SSF52047">
    <property type="entry name" value="RNI-like"/>
    <property type="match status" value="1"/>
</dbReference>
<accession>A0ABC9FJW1</accession>
<feature type="compositionally biased region" description="Basic residues" evidence="1">
    <location>
        <begin position="16"/>
        <end position="29"/>
    </location>
</feature>
<dbReference type="Proteomes" id="UP001497457">
    <property type="component" value="Chromosome 6rd"/>
</dbReference>
<dbReference type="InterPro" id="IPR001810">
    <property type="entry name" value="F-box_dom"/>
</dbReference>
<dbReference type="Gene3D" id="1.20.1280.50">
    <property type="match status" value="1"/>
</dbReference>
<proteinExistence type="predicted"/>
<protein>
    <recommendedName>
        <fullName evidence="2">F-box domain-containing protein</fullName>
    </recommendedName>
</protein>
<dbReference type="PANTHER" id="PTHR38926">
    <property type="entry name" value="F-BOX DOMAIN CONTAINING PROTEIN, EXPRESSED"/>
    <property type="match status" value="1"/>
</dbReference>
<dbReference type="SUPFAM" id="SSF81383">
    <property type="entry name" value="F-box domain"/>
    <property type="match status" value="1"/>
</dbReference>
<dbReference type="PANTHER" id="PTHR38926:SF49">
    <property type="entry name" value="F-BOX DOMAIN-CONTAINING PROTEIN"/>
    <property type="match status" value="1"/>
</dbReference>
<dbReference type="InterPro" id="IPR036047">
    <property type="entry name" value="F-box-like_dom_sf"/>
</dbReference>
<evidence type="ECO:0000259" key="2">
    <source>
        <dbReference type="PROSITE" id="PS50181"/>
    </source>
</evidence>
<dbReference type="Pfam" id="PF12937">
    <property type="entry name" value="F-box-like"/>
    <property type="match status" value="1"/>
</dbReference>
<gene>
    <name evidence="3" type="ORF">URODEC1_LOCUS105632</name>
</gene>
<feature type="compositionally biased region" description="Basic and acidic residues" evidence="1">
    <location>
        <begin position="307"/>
        <end position="319"/>
    </location>
</feature>
<dbReference type="AlphaFoldDB" id="A0ABC9FJW1"/>
<dbReference type="Gene3D" id="3.80.10.10">
    <property type="entry name" value="Ribonuclease Inhibitor"/>
    <property type="match status" value="1"/>
</dbReference>
<dbReference type="EMBL" id="OZ075116">
    <property type="protein sequence ID" value="CAL5075355.1"/>
    <property type="molecule type" value="Genomic_DNA"/>
</dbReference>
<dbReference type="PROSITE" id="PS50181">
    <property type="entry name" value="FBOX"/>
    <property type="match status" value="1"/>
</dbReference>
<keyword evidence="4" id="KW-1185">Reference proteome</keyword>
<feature type="domain" description="F-box" evidence="2">
    <location>
        <begin position="31"/>
        <end position="80"/>
    </location>
</feature>
<feature type="region of interest" description="Disordered" evidence="1">
    <location>
        <begin position="307"/>
        <end position="330"/>
    </location>
</feature>